<keyword evidence="1" id="KW-0812">Transmembrane</keyword>
<evidence type="ECO:0000256" key="1">
    <source>
        <dbReference type="SAM" id="Phobius"/>
    </source>
</evidence>
<dbReference type="InterPro" id="IPR024191">
    <property type="entry name" value="Peptidase_M61"/>
</dbReference>
<dbReference type="Pfam" id="PF05299">
    <property type="entry name" value="Peptidase_M61"/>
    <property type="match status" value="1"/>
</dbReference>
<dbReference type="Pfam" id="PF13180">
    <property type="entry name" value="PDZ_2"/>
    <property type="match status" value="1"/>
</dbReference>
<feature type="domain" description="PDZ" evidence="2">
    <location>
        <begin position="507"/>
        <end position="547"/>
    </location>
</feature>
<gene>
    <name evidence="3" type="ORF">EWU20_10510</name>
</gene>
<sequence>MLDYTADFYNFTEIYFSTKIKMNLKLLFLSVILSFGCFAGPIKHEISMPEPFSHYFEVKTTVDVSKETSYFDLKMAAWTPGSYLIREFAKNVESVSAESNGSKVAISKISKNTWRIALSPGLKQVSVHYRVYAYEMSVRTSFLDDAHGYINPASVLMYAPKFAAQPQELTIVPHKDFKKVSTAMKNVGGFNFVAKNLDELIDSPIEIGNHKVWDFKVNNIPHQIAFYGPAKVDSVKFLADVQKMAEEAQKVVGEHPCDHYLFIIHNLNRGGGGLEHLYSTTCQVTRSNYETTKGYQGIMNLLAHEYFHLWNVKRIRPKALGPFDYENENYTHNLWFSEGITSYYADVINQRTGMVSTAEYIKALGDEIAGVENTPGNQVESAAESSWDAWIKYYRPNENSRNASVSYYDKGSLLGGVLNMWIIQQTKGTKCLDDVFKFLYQTYYLKAGRGFTDQELEDAFSKVAGTSAAEFFKTHIYGVKTPAYAAMFKAFGYQFSDANVTKTVAYIGVGIAAGRVTSVYKGGAAYVAGLNVGDEVLKVNGADFPGIDKLLADKKPGDSLVFSVKRDGMERTFLVAVQQTPLKSFVIESEATPTEAQLKLRHKWLGGN</sequence>
<dbReference type="InterPro" id="IPR001478">
    <property type="entry name" value="PDZ"/>
</dbReference>
<dbReference type="Gene3D" id="2.30.42.10">
    <property type="match status" value="1"/>
</dbReference>
<dbReference type="SUPFAM" id="SSF55486">
    <property type="entry name" value="Metalloproteases ('zincins'), catalytic domain"/>
    <property type="match status" value="1"/>
</dbReference>
<evidence type="ECO:0000313" key="4">
    <source>
        <dbReference type="Proteomes" id="UP000293583"/>
    </source>
</evidence>
<dbReference type="SMART" id="SM00228">
    <property type="entry name" value="PDZ"/>
    <property type="match status" value="1"/>
</dbReference>
<dbReference type="Pfam" id="PF17899">
    <property type="entry name" value="Peptidase_M61_N"/>
    <property type="match status" value="1"/>
</dbReference>
<dbReference type="AlphaFoldDB" id="A0A4Q9B8D6"/>
<dbReference type="Gene3D" id="1.10.390.10">
    <property type="entry name" value="Neutral Protease Domain 2"/>
    <property type="match status" value="1"/>
</dbReference>
<dbReference type="Gene3D" id="2.60.40.3650">
    <property type="match status" value="1"/>
</dbReference>
<keyword evidence="4" id="KW-1185">Reference proteome</keyword>
<dbReference type="SUPFAM" id="SSF50156">
    <property type="entry name" value="PDZ domain-like"/>
    <property type="match status" value="1"/>
</dbReference>
<dbReference type="PIRSF" id="PIRSF016493">
    <property type="entry name" value="Glycyl_aminpptds"/>
    <property type="match status" value="1"/>
</dbReference>
<protein>
    <submittedName>
        <fullName evidence="3">M61 family peptidase</fullName>
    </submittedName>
</protein>
<organism evidence="3 4">
    <name type="scientific">Aquirufa antheringensis</name>
    <dbReference type="NCBI Taxonomy" id="2516559"/>
    <lineage>
        <taxon>Bacteria</taxon>
        <taxon>Pseudomonadati</taxon>
        <taxon>Bacteroidota</taxon>
        <taxon>Cytophagia</taxon>
        <taxon>Cytophagales</taxon>
        <taxon>Flectobacillaceae</taxon>
        <taxon>Aquirufa</taxon>
    </lineage>
</organism>
<keyword evidence="1" id="KW-1133">Transmembrane helix</keyword>
<dbReference type="Proteomes" id="UP000293583">
    <property type="component" value="Unassembled WGS sequence"/>
</dbReference>
<feature type="transmembrane region" description="Helical" evidence="1">
    <location>
        <begin position="24"/>
        <end position="42"/>
    </location>
</feature>
<dbReference type="InterPro" id="IPR036034">
    <property type="entry name" value="PDZ_sf"/>
</dbReference>
<name>A0A4Q9B8D6_9BACT</name>
<evidence type="ECO:0000259" key="2">
    <source>
        <dbReference type="PROSITE" id="PS50106"/>
    </source>
</evidence>
<dbReference type="EMBL" id="SEWY01000005">
    <property type="protein sequence ID" value="TBH71186.1"/>
    <property type="molecule type" value="Genomic_DNA"/>
</dbReference>
<keyword evidence="1" id="KW-0472">Membrane</keyword>
<evidence type="ECO:0000313" key="3">
    <source>
        <dbReference type="EMBL" id="TBH71186.1"/>
    </source>
</evidence>
<reference evidence="3 4" key="1">
    <citation type="submission" date="2019-02" db="EMBL/GenBank/DDBJ databases">
        <title>Genome of a new Bacteroidetes strain.</title>
        <authorList>
            <person name="Pitt A."/>
        </authorList>
    </citation>
    <scope>NUCLEOTIDE SEQUENCE [LARGE SCALE GENOMIC DNA]</scope>
    <source>
        <strain evidence="3 4">103A-SOEBACH</strain>
    </source>
</reference>
<dbReference type="InterPro" id="IPR027268">
    <property type="entry name" value="Peptidase_M4/M1_CTD_sf"/>
</dbReference>
<proteinExistence type="predicted"/>
<dbReference type="InterPro" id="IPR040756">
    <property type="entry name" value="Peptidase_M61_N"/>
</dbReference>
<dbReference type="PROSITE" id="PS50106">
    <property type="entry name" value="PDZ"/>
    <property type="match status" value="1"/>
</dbReference>
<comment type="caution">
    <text evidence="3">The sequence shown here is derived from an EMBL/GenBank/DDBJ whole genome shotgun (WGS) entry which is preliminary data.</text>
</comment>
<dbReference type="InterPro" id="IPR007963">
    <property type="entry name" value="Peptidase_M61_catalytic"/>
</dbReference>
<accession>A0A4Q9B8D6</accession>